<organism evidence="2 3">
    <name type="scientific">Streptosporangium saharense</name>
    <dbReference type="NCBI Taxonomy" id="1706840"/>
    <lineage>
        <taxon>Bacteria</taxon>
        <taxon>Bacillati</taxon>
        <taxon>Actinomycetota</taxon>
        <taxon>Actinomycetes</taxon>
        <taxon>Streptosporangiales</taxon>
        <taxon>Streptosporangiaceae</taxon>
        <taxon>Streptosporangium</taxon>
    </lineage>
</organism>
<evidence type="ECO:0000313" key="2">
    <source>
        <dbReference type="EMBL" id="MBB4913742.1"/>
    </source>
</evidence>
<keyword evidence="1" id="KW-0472">Membrane</keyword>
<keyword evidence="3" id="KW-1185">Reference proteome</keyword>
<feature type="transmembrane region" description="Helical" evidence="1">
    <location>
        <begin position="15"/>
        <end position="38"/>
    </location>
</feature>
<gene>
    <name evidence="2" type="ORF">FHS44_000814</name>
</gene>
<name>A0A7W7QHK1_9ACTN</name>
<evidence type="ECO:0000313" key="3">
    <source>
        <dbReference type="Proteomes" id="UP000552644"/>
    </source>
</evidence>
<keyword evidence="1" id="KW-0812">Transmembrane</keyword>
<keyword evidence="1" id="KW-1133">Transmembrane helix</keyword>
<dbReference type="RefSeq" id="WP_184712478.1">
    <property type="nucleotide sequence ID" value="NZ_JACHJP010000001.1"/>
</dbReference>
<accession>A0A7W7QHK1</accession>
<dbReference type="EMBL" id="JACHJP010000001">
    <property type="protein sequence ID" value="MBB4913742.1"/>
    <property type="molecule type" value="Genomic_DNA"/>
</dbReference>
<evidence type="ECO:0000256" key="1">
    <source>
        <dbReference type="SAM" id="Phobius"/>
    </source>
</evidence>
<proteinExistence type="predicted"/>
<comment type="caution">
    <text evidence="2">The sequence shown here is derived from an EMBL/GenBank/DDBJ whole genome shotgun (WGS) entry which is preliminary data.</text>
</comment>
<evidence type="ECO:0008006" key="4">
    <source>
        <dbReference type="Google" id="ProtNLM"/>
    </source>
</evidence>
<dbReference type="AlphaFoldDB" id="A0A7W7QHK1"/>
<reference evidence="2 3" key="1">
    <citation type="submission" date="2020-08" db="EMBL/GenBank/DDBJ databases">
        <title>Genomic Encyclopedia of Type Strains, Phase III (KMG-III): the genomes of soil and plant-associated and newly described type strains.</title>
        <authorList>
            <person name="Whitman W."/>
        </authorList>
    </citation>
    <scope>NUCLEOTIDE SEQUENCE [LARGE SCALE GENOMIC DNA]</scope>
    <source>
        <strain evidence="2 3">CECT 8840</strain>
    </source>
</reference>
<protein>
    <recommendedName>
        <fullName evidence="4">DUF4352 domain-containing protein</fullName>
    </recommendedName>
</protein>
<sequence>MTSPSGGENRRRRPVAVPIAALVAATGLGVTAALGGLAEAPQEPPKQLGPGATVDQGEFTTTFVESRTAFQPDTYGGPGKHFVEIVLKVTNKGEKTVPVGSPWHGAERGLLFGAGLLKVTPEIKTPYGPLSSVATQGVPSQQLHPDVPSTVVIKYQLTEGQRAPQQVKLDVGTFEFNEGFSHELGWVLVSEDPSGPPTVAAQVTLPVRRKENT</sequence>
<dbReference type="Proteomes" id="UP000552644">
    <property type="component" value="Unassembled WGS sequence"/>
</dbReference>